<dbReference type="Proteomes" id="UP000001425">
    <property type="component" value="Chromosome"/>
</dbReference>
<dbReference type="InParanoid" id="Q55657"/>
<dbReference type="PIR" id="S76325">
    <property type="entry name" value="S76325"/>
</dbReference>
<dbReference type="InterPro" id="IPR012348">
    <property type="entry name" value="RNR-like"/>
</dbReference>
<reference evidence="1 2" key="2">
    <citation type="journal article" date="1996" name="DNA Res.">
        <title>Sequence analysis of the genome of the unicellular cyanobacterium Synechocystis sp. strain PCC6803. II. Sequence determination of the entire genome and assignment of potential protein-coding regions.</title>
        <authorList>
            <person name="Kaneko T."/>
            <person name="Sato S."/>
            <person name="Kotani H."/>
            <person name="Tanaka A."/>
            <person name="Asamizu E."/>
            <person name="Nakamura Y."/>
            <person name="Miyajima N."/>
            <person name="Hirosawa M."/>
            <person name="Sugiura M."/>
            <person name="Sasamoto S."/>
            <person name="Kimura T."/>
            <person name="Hosouchi T."/>
            <person name="Matsuno A."/>
            <person name="Muraki A."/>
            <person name="Nakazaki N."/>
            <person name="Naruo K."/>
            <person name="Okumura S."/>
            <person name="Shimpo S."/>
            <person name="Takeuchi C."/>
            <person name="Wada T."/>
            <person name="Watanabe A."/>
            <person name="Yamada M."/>
            <person name="Yasuda M."/>
            <person name="Tabata S."/>
        </authorList>
    </citation>
    <scope>NUCLEOTIDE SEQUENCE [LARGE SCALE GENOMIC DNA]</scope>
    <source>
        <strain evidence="2">ATCC 27184 / PCC 6803 / Kazusa</strain>
    </source>
</reference>
<dbReference type="InterPro" id="IPR009078">
    <property type="entry name" value="Ferritin-like_SF"/>
</dbReference>
<protein>
    <submittedName>
        <fullName evidence="1">Sll0024 protein</fullName>
    </submittedName>
</protein>
<evidence type="ECO:0000313" key="2">
    <source>
        <dbReference type="Proteomes" id="UP000001425"/>
    </source>
</evidence>
<dbReference type="IntAct" id="Q55657">
    <property type="interactions" value="1"/>
</dbReference>
<dbReference type="STRING" id="1148.gene:10499674"/>
<dbReference type="PaxDb" id="1148-1001550"/>
<evidence type="ECO:0000313" key="1">
    <source>
        <dbReference type="EMBL" id="BAA10177.1"/>
    </source>
</evidence>
<proteinExistence type="predicted"/>
<reference evidence="1 2" key="1">
    <citation type="journal article" date="1995" name="DNA Res.">
        <title>Sequence analysis of the genome of the unicellular cyanobacterium Synechocystis sp. strain PCC6803. I. Sequence features in the 1 Mb region from map positions 64% to 92% of the genome.</title>
        <authorList>
            <person name="Kaneko T."/>
            <person name="Tanaka A."/>
            <person name="Sato S."/>
            <person name="Kotani H."/>
            <person name="Sazuka T."/>
            <person name="Miyajima N."/>
            <person name="Sugiura M."/>
            <person name="Tabata S."/>
        </authorList>
    </citation>
    <scope>NUCLEOTIDE SEQUENCE [LARGE SCALE GENOMIC DNA]</scope>
    <source>
        <strain evidence="2">ATCC 27184 / PCC 6803 / Kazusa</strain>
    </source>
</reference>
<keyword evidence="2" id="KW-1185">Reference proteome</keyword>
<organism evidence="1 2">
    <name type="scientific">Synechocystis sp. (strain ATCC 27184 / PCC 6803 / Kazusa)</name>
    <dbReference type="NCBI Taxonomy" id="1111708"/>
    <lineage>
        <taxon>Bacteria</taxon>
        <taxon>Bacillati</taxon>
        <taxon>Cyanobacteriota</taxon>
        <taxon>Cyanophyceae</taxon>
        <taxon>Synechococcales</taxon>
        <taxon>Merismopediaceae</taxon>
        <taxon>Synechocystis</taxon>
    </lineage>
</organism>
<dbReference type="eggNOG" id="ENOG5030SG2">
    <property type="taxonomic scope" value="Bacteria"/>
</dbReference>
<dbReference type="EMBL" id="BA000022">
    <property type="protein sequence ID" value="BAA10177.1"/>
    <property type="molecule type" value="Genomic_DNA"/>
</dbReference>
<dbReference type="KEGG" id="syn:sll0024"/>
<accession>Q55657</accession>
<sequence>MKITCLKHSQIRGNQRNCLNNWDVDRLIPIDYQIPTKILDNVENNLKNDFCLLLSRDVYSEGDAKFLYNYLLSRQQDLSDDFLALLPRWLGDEQKHYQALRRVYRFLSELNFAAMDDNFQRRSPSLEQIDWVLQDEFTIVSTLVFDELGSMFSYRRDLREYYQPFGKVLSRVGQHLVQDEGSHFRHFLNILQQNHSHRLKELPDFFHSLIKLEKSLGCYYHTFLLDHAQEMHRFPSYFSEVIAQLILAELNLGDRPSNTIIKSLTQSSFSSNP</sequence>
<dbReference type="SUPFAM" id="SSF47240">
    <property type="entry name" value="Ferritin-like"/>
    <property type="match status" value="1"/>
</dbReference>
<dbReference type="EnsemblBacteria" id="BAA10177">
    <property type="protein sequence ID" value="BAA10177"/>
    <property type="gene ID" value="BAA10177"/>
</dbReference>
<dbReference type="Gene3D" id="1.10.620.20">
    <property type="entry name" value="Ribonucleotide Reductase, subunit A"/>
    <property type="match status" value="1"/>
</dbReference>
<dbReference type="GO" id="GO:0016491">
    <property type="term" value="F:oxidoreductase activity"/>
    <property type="evidence" value="ECO:0007669"/>
    <property type="project" value="InterPro"/>
</dbReference>
<name>Q55657_SYNY3</name>
<dbReference type="AlphaFoldDB" id="Q55657"/>
<gene>
    <name evidence="1" type="ordered locus">sll0024</name>
</gene>